<dbReference type="AlphaFoldDB" id="A0A1B0BMP6"/>
<evidence type="ECO:0000313" key="2">
    <source>
        <dbReference type="Proteomes" id="UP000092460"/>
    </source>
</evidence>
<sequence length="70" mass="8130">MRRIVCHWFKEFRAGNFDLKDEDRSGRPATTDTNVIKSMRAENPLYSVRDIVDATNISRTTVHNHLIKKG</sequence>
<dbReference type="GO" id="GO:0000793">
    <property type="term" value="C:condensed chromosome"/>
    <property type="evidence" value="ECO:0007669"/>
    <property type="project" value="TreeGrafter"/>
</dbReference>
<proteinExistence type="predicted"/>
<organism evidence="1 2">
    <name type="scientific">Glossina palpalis gambiensis</name>
    <dbReference type="NCBI Taxonomy" id="67801"/>
    <lineage>
        <taxon>Eukaryota</taxon>
        <taxon>Metazoa</taxon>
        <taxon>Ecdysozoa</taxon>
        <taxon>Arthropoda</taxon>
        <taxon>Hexapoda</taxon>
        <taxon>Insecta</taxon>
        <taxon>Pterygota</taxon>
        <taxon>Neoptera</taxon>
        <taxon>Endopterygota</taxon>
        <taxon>Diptera</taxon>
        <taxon>Brachycera</taxon>
        <taxon>Muscomorpha</taxon>
        <taxon>Hippoboscoidea</taxon>
        <taxon>Glossinidae</taxon>
        <taxon>Glossina</taxon>
    </lineage>
</organism>
<dbReference type="GO" id="GO:0035861">
    <property type="term" value="C:site of double-strand break"/>
    <property type="evidence" value="ECO:0007669"/>
    <property type="project" value="TreeGrafter"/>
</dbReference>
<dbReference type="GO" id="GO:0046975">
    <property type="term" value="F:histone H3K36 methyltransferase activity"/>
    <property type="evidence" value="ECO:0007669"/>
    <property type="project" value="TreeGrafter"/>
</dbReference>
<dbReference type="GO" id="GO:0031297">
    <property type="term" value="P:replication fork processing"/>
    <property type="evidence" value="ECO:0007669"/>
    <property type="project" value="TreeGrafter"/>
</dbReference>
<dbReference type="GO" id="GO:0005634">
    <property type="term" value="C:nucleus"/>
    <property type="evidence" value="ECO:0007669"/>
    <property type="project" value="TreeGrafter"/>
</dbReference>
<protein>
    <recommendedName>
        <fullName evidence="3">Mos1 transposase HTH domain-containing protein</fullName>
    </recommendedName>
</protein>
<evidence type="ECO:0008006" key="3">
    <source>
        <dbReference type="Google" id="ProtNLM"/>
    </source>
</evidence>
<dbReference type="GO" id="GO:0003690">
    <property type="term" value="F:double-stranded DNA binding"/>
    <property type="evidence" value="ECO:0007669"/>
    <property type="project" value="TreeGrafter"/>
</dbReference>
<accession>A0A1B0BMP6</accession>
<dbReference type="GO" id="GO:0000014">
    <property type="term" value="F:single-stranded DNA endodeoxyribonuclease activity"/>
    <property type="evidence" value="ECO:0007669"/>
    <property type="project" value="TreeGrafter"/>
</dbReference>
<dbReference type="InterPro" id="IPR052709">
    <property type="entry name" value="Transposase-MT_Hybrid"/>
</dbReference>
<dbReference type="EnsemblMetazoa" id="GPPI034943-RA">
    <property type="protein sequence ID" value="GPPI034943-PA"/>
    <property type="gene ID" value="GPPI034943"/>
</dbReference>
<dbReference type="GO" id="GO:0000729">
    <property type="term" value="P:DNA double-strand break processing"/>
    <property type="evidence" value="ECO:0007669"/>
    <property type="project" value="TreeGrafter"/>
</dbReference>
<keyword evidence="2" id="KW-1185">Reference proteome</keyword>
<dbReference type="VEuPathDB" id="VectorBase:GPPI034943"/>
<dbReference type="GO" id="GO:0006303">
    <property type="term" value="P:double-strand break repair via nonhomologous end joining"/>
    <property type="evidence" value="ECO:0007669"/>
    <property type="project" value="TreeGrafter"/>
</dbReference>
<dbReference type="GO" id="GO:0042800">
    <property type="term" value="F:histone H3K4 methyltransferase activity"/>
    <property type="evidence" value="ECO:0007669"/>
    <property type="project" value="TreeGrafter"/>
</dbReference>
<evidence type="ECO:0000313" key="1">
    <source>
        <dbReference type="EnsemblMetazoa" id="GPPI034943-PA"/>
    </source>
</evidence>
<name>A0A1B0BMP6_9MUSC</name>
<dbReference type="PANTHER" id="PTHR46060:SF2">
    <property type="entry name" value="HISTONE-LYSINE N-METHYLTRANSFERASE SETMAR"/>
    <property type="match status" value="1"/>
</dbReference>
<dbReference type="PANTHER" id="PTHR46060">
    <property type="entry name" value="MARINER MOS1 TRANSPOSASE-LIKE PROTEIN"/>
    <property type="match status" value="1"/>
</dbReference>
<dbReference type="Proteomes" id="UP000092460">
    <property type="component" value="Unassembled WGS sequence"/>
</dbReference>
<dbReference type="GO" id="GO:0003697">
    <property type="term" value="F:single-stranded DNA binding"/>
    <property type="evidence" value="ECO:0007669"/>
    <property type="project" value="TreeGrafter"/>
</dbReference>
<reference evidence="1" key="2">
    <citation type="submission" date="2020-05" db="UniProtKB">
        <authorList>
            <consortium name="EnsemblMetazoa"/>
        </authorList>
    </citation>
    <scope>IDENTIFICATION</scope>
    <source>
        <strain evidence="1">IAEA</strain>
    </source>
</reference>
<reference evidence="2" key="1">
    <citation type="submission" date="2015-01" db="EMBL/GenBank/DDBJ databases">
        <authorList>
            <person name="Aksoy S."/>
            <person name="Warren W."/>
            <person name="Wilson R.K."/>
        </authorList>
    </citation>
    <scope>NUCLEOTIDE SEQUENCE [LARGE SCALE GENOMIC DNA]</scope>
    <source>
        <strain evidence="2">IAEA</strain>
    </source>
</reference>
<dbReference type="GO" id="GO:0044774">
    <property type="term" value="P:mitotic DNA integrity checkpoint signaling"/>
    <property type="evidence" value="ECO:0007669"/>
    <property type="project" value="TreeGrafter"/>
</dbReference>
<dbReference type="EMBL" id="JXJN01017020">
    <property type="status" value="NOT_ANNOTATED_CDS"/>
    <property type="molecule type" value="Genomic_DNA"/>
</dbReference>
<dbReference type="GO" id="GO:0044547">
    <property type="term" value="F:DNA topoisomerase binding"/>
    <property type="evidence" value="ECO:0007669"/>
    <property type="project" value="TreeGrafter"/>
</dbReference>
<dbReference type="STRING" id="67801.A0A1B0BMP6"/>
<dbReference type="GO" id="GO:0015074">
    <property type="term" value="P:DNA integration"/>
    <property type="evidence" value="ECO:0007669"/>
    <property type="project" value="TreeGrafter"/>
</dbReference>